<evidence type="ECO:0000259" key="7">
    <source>
        <dbReference type="Pfam" id="PF06271"/>
    </source>
</evidence>
<keyword evidence="3 6" id="KW-0812">Transmembrane</keyword>
<keyword evidence="5 6" id="KW-0472">Membrane</keyword>
<evidence type="ECO:0000256" key="2">
    <source>
        <dbReference type="ARBA" id="ARBA00022475"/>
    </source>
</evidence>
<evidence type="ECO:0000256" key="4">
    <source>
        <dbReference type="ARBA" id="ARBA00022989"/>
    </source>
</evidence>
<comment type="subcellular location">
    <subcellularLocation>
        <location evidence="1">Cell membrane</location>
        <topology evidence="1">Multi-pass membrane protein</topology>
    </subcellularLocation>
</comment>
<gene>
    <name evidence="8" type="ORF">UFOPK3522_00181</name>
</gene>
<feature type="transmembrane region" description="Helical" evidence="6">
    <location>
        <begin position="35"/>
        <end position="56"/>
    </location>
</feature>
<dbReference type="PANTHER" id="PTHR36115">
    <property type="entry name" value="PROLINE-RICH ANTIGEN HOMOLOG-RELATED"/>
    <property type="match status" value="1"/>
</dbReference>
<keyword evidence="2" id="KW-1003">Cell membrane</keyword>
<feature type="transmembrane region" description="Helical" evidence="6">
    <location>
        <begin position="77"/>
        <end position="97"/>
    </location>
</feature>
<dbReference type="InterPro" id="IPR010432">
    <property type="entry name" value="RDD"/>
</dbReference>
<dbReference type="InterPro" id="IPR051791">
    <property type="entry name" value="Pra-immunoreactive"/>
</dbReference>
<evidence type="ECO:0000256" key="1">
    <source>
        <dbReference type="ARBA" id="ARBA00004651"/>
    </source>
</evidence>
<evidence type="ECO:0000313" key="8">
    <source>
        <dbReference type="EMBL" id="CAB4335864.1"/>
    </source>
</evidence>
<feature type="transmembrane region" description="Helical" evidence="6">
    <location>
        <begin position="140"/>
        <end position="172"/>
    </location>
</feature>
<dbReference type="Pfam" id="PF06271">
    <property type="entry name" value="RDD"/>
    <property type="match status" value="1"/>
</dbReference>
<dbReference type="AlphaFoldDB" id="A0A6J5Z068"/>
<organism evidence="8">
    <name type="scientific">freshwater metagenome</name>
    <dbReference type="NCBI Taxonomy" id="449393"/>
    <lineage>
        <taxon>unclassified sequences</taxon>
        <taxon>metagenomes</taxon>
        <taxon>ecological metagenomes</taxon>
    </lineage>
</organism>
<accession>A0A6J5Z068</accession>
<dbReference type="PANTHER" id="PTHR36115:SF6">
    <property type="entry name" value="PROLINE-RICH ANTIGEN HOMOLOG"/>
    <property type="match status" value="1"/>
</dbReference>
<protein>
    <submittedName>
        <fullName evidence="8">Unannotated protein</fullName>
    </submittedName>
</protein>
<evidence type="ECO:0000256" key="6">
    <source>
        <dbReference type="SAM" id="Phobius"/>
    </source>
</evidence>
<reference evidence="8" key="1">
    <citation type="submission" date="2020-05" db="EMBL/GenBank/DDBJ databases">
        <authorList>
            <person name="Chiriac C."/>
            <person name="Salcher M."/>
            <person name="Ghai R."/>
            <person name="Kavagutti S V."/>
        </authorList>
    </citation>
    <scope>NUCLEOTIDE SEQUENCE</scope>
</reference>
<dbReference type="GO" id="GO:0005886">
    <property type="term" value="C:plasma membrane"/>
    <property type="evidence" value="ECO:0007669"/>
    <property type="project" value="UniProtKB-SubCell"/>
</dbReference>
<name>A0A6J5Z068_9ZZZZ</name>
<proteinExistence type="predicted"/>
<sequence>MASLATPGPPTVVVAGQTRLLAAWWPRVGAFLIDYLITIAFALPFIIAAIVIVAGIDFSAVKLVDGELKGLSTDDQVSIGAAVLVLIAGNLLVGLTYQPLTMARQGEQNGRTWGMQALGIRVIRETGQPMTYGPALVRQFLVMGVLYGVVSGVGNAVTVIGGTVAIALAYLWPLWDKQNRAAQDFICSTHVVRD</sequence>
<evidence type="ECO:0000256" key="3">
    <source>
        <dbReference type="ARBA" id="ARBA00022692"/>
    </source>
</evidence>
<dbReference type="EMBL" id="CAESAO010000008">
    <property type="protein sequence ID" value="CAB4335864.1"/>
    <property type="molecule type" value="Genomic_DNA"/>
</dbReference>
<feature type="domain" description="RDD" evidence="7">
    <location>
        <begin position="22"/>
        <end position="187"/>
    </location>
</feature>
<evidence type="ECO:0000256" key="5">
    <source>
        <dbReference type="ARBA" id="ARBA00023136"/>
    </source>
</evidence>
<keyword evidence="4 6" id="KW-1133">Transmembrane helix</keyword>